<feature type="transmembrane region" description="Helical" evidence="1">
    <location>
        <begin position="51"/>
        <end position="72"/>
    </location>
</feature>
<keyword evidence="1" id="KW-0472">Membrane</keyword>
<proteinExistence type="predicted"/>
<keyword evidence="3" id="KW-1185">Reference proteome</keyword>
<feature type="transmembrane region" description="Helical" evidence="1">
    <location>
        <begin position="282"/>
        <end position="303"/>
    </location>
</feature>
<sequence length="409" mass="45692">MLFENFNLFLRVTKFASVSRLVAFRWDVVTGRLKNLSQPESQKARKRCNTYTVLTLMVVLQTFLYINCFSSLATEGKIVVGISVTGLITLTAITNVCNSHSSEIALCVNGFLQFRKIYKPDLNCLAKRKLIEKLNWIFAYGASLTEFLLPCILLDGLHWSKPCKPSVVGYWMIPECNDAMHSAVPMGNIGSILKGAFSVLVKLSIFMANHCYWSAGLAVTVYVIVVIQILCALSLKDNLETIRKRLAVQNSKENGALSAFDAGKQLRFVQVLAVLVNGILRYMLLAQICGGIGMASVSMAAMIRLNWDNSNVLSILMAVFVFINTMAVLVISLGGMVTVHLKSKELGQQFKWSSVEYKRGQMKWLSKFIKSCGFIKIYFGRTNFLEALTPVHCINFTINFSLQLLLILE</sequence>
<evidence type="ECO:0000256" key="1">
    <source>
        <dbReference type="SAM" id="Phobius"/>
    </source>
</evidence>
<gene>
    <name evidence="2" type="ORF">ODALV1_LOCUS19208</name>
</gene>
<organism evidence="2 3">
    <name type="scientific">Orchesella dallaii</name>
    <dbReference type="NCBI Taxonomy" id="48710"/>
    <lineage>
        <taxon>Eukaryota</taxon>
        <taxon>Metazoa</taxon>
        <taxon>Ecdysozoa</taxon>
        <taxon>Arthropoda</taxon>
        <taxon>Hexapoda</taxon>
        <taxon>Collembola</taxon>
        <taxon>Entomobryomorpha</taxon>
        <taxon>Entomobryoidea</taxon>
        <taxon>Orchesellidae</taxon>
        <taxon>Orchesellinae</taxon>
        <taxon>Orchesella</taxon>
    </lineage>
</organism>
<keyword evidence="1" id="KW-0812">Transmembrane</keyword>
<evidence type="ECO:0000313" key="3">
    <source>
        <dbReference type="Proteomes" id="UP001642540"/>
    </source>
</evidence>
<name>A0ABP1R6F7_9HEXA</name>
<feature type="transmembrane region" description="Helical" evidence="1">
    <location>
        <begin position="137"/>
        <end position="159"/>
    </location>
</feature>
<dbReference type="Proteomes" id="UP001642540">
    <property type="component" value="Unassembled WGS sequence"/>
</dbReference>
<keyword evidence="1" id="KW-1133">Transmembrane helix</keyword>
<comment type="caution">
    <text evidence="2">The sequence shown here is derived from an EMBL/GenBank/DDBJ whole genome shotgun (WGS) entry which is preliminary data.</text>
</comment>
<reference evidence="2 3" key="1">
    <citation type="submission" date="2024-08" db="EMBL/GenBank/DDBJ databases">
        <authorList>
            <person name="Cucini C."/>
            <person name="Frati F."/>
        </authorList>
    </citation>
    <scope>NUCLEOTIDE SEQUENCE [LARGE SCALE GENOMIC DNA]</scope>
</reference>
<evidence type="ECO:0008006" key="4">
    <source>
        <dbReference type="Google" id="ProtNLM"/>
    </source>
</evidence>
<feature type="transmembrane region" description="Helical" evidence="1">
    <location>
        <begin position="212"/>
        <end position="235"/>
    </location>
</feature>
<dbReference type="EMBL" id="CAXLJM020000065">
    <property type="protein sequence ID" value="CAL8121079.1"/>
    <property type="molecule type" value="Genomic_DNA"/>
</dbReference>
<accession>A0ABP1R6F7</accession>
<feature type="transmembrane region" description="Helical" evidence="1">
    <location>
        <begin position="78"/>
        <end position="97"/>
    </location>
</feature>
<protein>
    <recommendedName>
        <fullName evidence="4">Odorant receptor</fullName>
    </recommendedName>
</protein>
<evidence type="ECO:0000313" key="2">
    <source>
        <dbReference type="EMBL" id="CAL8121079.1"/>
    </source>
</evidence>
<feature type="transmembrane region" description="Helical" evidence="1">
    <location>
        <begin position="315"/>
        <end position="341"/>
    </location>
</feature>